<dbReference type="PANTHER" id="PTHR43034">
    <property type="entry name" value="ION-TRANSLOCATING OXIDOREDUCTASE COMPLEX SUBUNIT C"/>
    <property type="match status" value="1"/>
</dbReference>
<dbReference type="Gene3D" id="3.30.70.20">
    <property type="match status" value="1"/>
</dbReference>
<evidence type="ECO:0000256" key="1">
    <source>
        <dbReference type="ARBA" id="ARBA00022448"/>
    </source>
</evidence>
<dbReference type="Proteomes" id="UP001357733">
    <property type="component" value="Unassembled WGS sequence"/>
</dbReference>
<dbReference type="RefSeq" id="WP_324619641.1">
    <property type="nucleotide sequence ID" value="NZ_JAYKOT010000003.1"/>
</dbReference>
<dbReference type="InterPro" id="IPR026902">
    <property type="entry name" value="RnfC_N"/>
</dbReference>
<comment type="subunit">
    <text evidence="8">The complex is composed of six subunits: RnfA, RnfB, RnfC, RnfD, RnfE and RnfG.</text>
</comment>
<dbReference type="AlphaFoldDB" id="A0AAW9MXS7"/>
<dbReference type="PANTHER" id="PTHR43034:SF2">
    <property type="entry name" value="ION-TRANSLOCATING OXIDOREDUCTASE COMPLEX SUBUNIT C"/>
    <property type="match status" value="1"/>
</dbReference>
<dbReference type="EMBL" id="JAYKOT010000003">
    <property type="protein sequence ID" value="MEB3429452.1"/>
    <property type="molecule type" value="Genomic_DNA"/>
</dbReference>
<evidence type="ECO:0000256" key="3">
    <source>
        <dbReference type="ARBA" id="ARBA00022723"/>
    </source>
</evidence>
<feature type="domain" description="4Fe-4S ferredoxin-type" evidence="9">
    <location>
        <begin position="396"/>
        <end position="425"/>
    </location>
</feature>
<organism evidence="10 11">
    <name type="scientific">Citroniella saccharovorans</name>
    <dbReference type="NCBI Taxonomy" id="2053367"/>
    <lineage>
        <taxon>Bacteria</taxon>
        <taxon>Bacillati</taxon>
        <taxon>Bacillota</taxon>
        <taxon>Tissierellia</taxon>
        <taxon>Tissierellales</taxon>
        <taxon>Peptoniphilaceae</taxon>
        <taxon>Citroniella</taxon>
    </lineage>
</organism>
<keyword evidence="1 8" id="KW-0813">Transport</keyword>
<dbReference type="HAMAP" id="MF_00461">
    <property type="entry name" value="RsxC_RnfC"/>
    <property type="match status" value="1"/>
</dbReference>
<dbReference type="Pfam" id="PF01512">
    <property type="entry name" value="Complex1_51K"/>
    <property type="match status" value="1"/>
</dbReference>
<dbReference type="InterPro" id="IPR037225">
    <property type="entry name" value="Nuo51_FMN-bd_sf"/>
</dbReference>
<evidence type="ECO:0000256" key="4">
    <source>
        <dbReference type="ARBA" id="ARBA00022737"/>
    </source>
</evidence>
<evidence type="ECO:0000259" key="9">
    <source>
        <dbReference type="PROSITE" id="PS51379"/>
    </source>
</evidence>
<sequence>MSEATFRGGVHMPDGKSLTSNKEVIEALNPDSVVVSLQQHIGAGLESLVKVGDHVLKGQKIGDSKAFLSVPVHSPISGDVVKILDITTPSGVMTKGIEIKNDFKEELGYEETNRNYESLSNKEILDLIREKGLVGLGGAAFPTHIKLSPPDDVKIDTVIVNGAECEPYLTADQKIMELKGDSLITGLKIAMKVVGAKNGIIAIESNKPKAIKLLSEKAGQTNNIKVVSLKPKYPQGDEKRIIDATTGRIVPSGALPMNVGVVVVNAYSTVKIYEAVVKNSPLIERIVTVTGEGVVNPINVLTKVGVSLGYLIEKAGGFNGEPAKVIVGGPMMGEAQFSIDAPSVKATGGILVINKAMIKDDIEQACIRCGKCVDVCPVYLEPPTIVGAVKNSNYDMLAKLHIMDCIECGSCSYICPSKKPILATIRIGKGEIRKKSRRN</sequence>
<dbReference type="Pfam" id="PF13237">
    <property type="entry name" value="Fer4_10"/>
    <property type="match status" value="1"/>
</dbReference>
<protein>
    <recommendedName>
        <fullName evidence="8">Ion-translocating oxidoreductase complex subunit C</fullName>
        <ecNumber evidence="8">7.-.-.-</ecNumber>
    </recommendedName>
    <alternativeName>
        <fullName evidence="8">Rnf electron transport complex subunit C</fullName>
    </alternativeName>
</protein>
<keyword evidence="2 8" id="KW-0004">4Fe-4S</keyword>
<dbReference type="SUPFAM" id="SSF46548">
    <property type="entry name" value="alpha-helical ferredoxin"/>
    <property type="match status" value="1"/>
</dbReference>
<dbReference type="SUPFAM" id="SSF142019">
    <property type="entry name" value="Nqo1 FMN-binding domain-like"/>
    <property type="match status" value="1"/>
</dbReference>
<keyword evidence="6 8" id="KW-0408">Iron</keyword>
<keyword evidence="8" id="KW-1003">Cell membrane</keyword>
<comment type="similarity">
    <text evidence="8">Belongs to the 4Fe4S bacterial-type ferredoxin family. RnfC subfamily.</text>
</comment>
<feature type="binding site" evidence="8">
    <location>
        <position position="405"/>
    </location>
    <ligand>
        <name>[4Fe-4S] cluster</name>
        <dbReference type="ChEBI" id="CHEBI:49883"/>
        <label>2</label>
    </ligand>
</feature>
<feature type="binding site" evidence="8">
    <location>
        <position position="366"/>
    </location>
    <ligand>
        <name>[4Fe-4S] cluster</name>
        <dbReference type="ChEBI" id="CHEBI:49883"/>
        <label>1</label>
    </ligand>
</feature>
<evidence type="ECO:0000256" key="6">
    <source>
        <dbReference type="ARBA" id="ARBA00023004"/>
    </source>
</evidence>
<dbReference type="InterPro" id="IPR011538">
    <property type="entry name" value="Nuo51_FMN-bd"/>
</dbReference>
<name>A0AAW9MXS7_9FIRM</name>
<keyword evidence="7 8" id="KW-0411">Iron-sulfur</keyword>
<dbReference type="EC" id="7.-.-.-" evidence="8"/>
<keyword evidence="5 8" id="KW-0249">Electron transport</keyword>
<feature type="binding site" evidence="8">
    <location>
        <position position="415"/>
    </location>
    <ligand>
        <name>[4Fe-4S] cluster</name>
        <dbReference type="ChEBI" id="CHEBI:49883"/>
        <label>1</label>
    </ligand>
</feature>
<evidence type="ECO:0000313" key="11">
    <source>
        <dbReference type="Proteomes" id="UP001357733"/>
    </source>
</evidence>
<reference evidence="10 11" key="1">
    <citation type="submission" date="2024-01" db="EMBL/GenBank/DDBJ databases">
        <title>Complete genome sequence of Citroniella saccharovorans strain M6.X9, isolated from human fecal sample.</title>
        <authorList>
            <person name="Cheng G."/>
            <person name="Westerholm M."/>
            <person name="Schnurer A."/>
        </authorList>
    </citation>
    <scope>NUCLEOTIDE SEQUENCE [LARGE SCALE GENOMIC DNA]</scope>
    <source>
        <strain evidence="10 11">DSM 29873</strain>
    </source>
</reference>
<evidence type="ECO:0000256" key="2">
    <source>
        <dbReference type="ARBA" id="ARBA00022485"/>
    </source>
</evidence>
<comment type="function">
    <text evidence="8">Part of a membrane-bound complex that couples electron transfer with translocation of ions across the membrane.</text>
</comment>
<feature type="binding site" evidence="8">
    <location>
        <position position="408"/>
    </location>
    <ligand>
        <name>[4Fe-4S] cluster</name>
        <dbReference type="ChEBI" id="CHEBI:49883"/>
        <label>2</label>
    </ligand>
</feature>
<keyword evidence="8" id="KW-1278">Translocase</keyword>
<dbReference type="GO" id="GO:0005886">
    <property type="term" value="C:plasma membrane"/>
    <property type="evidence" value="ECO:0007669"/>
    <property type="project" value="UniProtKB-SubCell"/>
</dbReference>
<dbReference type="GO" id="GO:0051539">
    <property type="term" value="F:4 iron, 4 sulfur cluster binding"/>
    <property type="evidence" value="ECO:0007669"/>
    <property type="project" value="UniProtKB-KW"/>
</dbReference>
<feature type="binding site" evidence="8">
    <location>
        <position position="411"/>
    </location>
    <ligand>
        <name>[4Fe-4S] cluster</name>
        <dbReference type="ChEBI" id="CHEBI:49883"/>
        <label>2</label>
    </ligand>
</feature>
<comment type="subcellular location">
    <subcellularLocation>
        <location evidence="8">Cell membrane</location>
        <topology evidence="8">Peripheral membrane protein</topology>
    </subcellularLocation>
</comment>
<keyword evidence="11" id="KW-1185">Reference proteome</keyword>
<dbReference type="InterPro" id="IPR017896">
    <property type="entry name" value="4Fe4S_Fe-S-bd"/>
</dbReference>
<proteinExistence type="inferred from homology"/>
<dbReference type="InterPro" id="IPR017900">
    <property type="entry name" value="4Fe4S_Fe_S_CS"/>
</dbReference>
<accession>A0AAW9MXS7</accession>
<evidence type="ECO:0000256" key="7">
    <source>
        <dbReference type="ARBA" id="ARBA00023014"/>
    </source>
</evidence>
<evidence type="ECO:0000313" key="10">
    <source>
        <dbReference type="EMBL" id="MEB3429452.1"/>
    </source>
</evidence>
<evidence type="ECO:0000256" key="5">
    <source>
        <dbReference type="ARBA" id="ARBA00022982"/>
    </source>
</evidence>
<dbReference type="GO" id="GO:0009055">
    <property type="term" value="F:electron transfer activity"/>
    <property type="evidence" value="ECO:0007669"/>
    <property type="project" value="InterPro"/>
</dbReference>
<feature type="binding site" evidence="8">
    <location>
        <position position="376"/>
    </location>
    <ligand>
        <name>[4Fe-4S] cluster</name>
        <dbReference type="ChEBI" id="CHEBI:49883"/>
        <label>2</label>
    </ligand>
</feature>
<feature type="domain" description="4Fe-4S ferredoxin-type" evidence="9">
    <location>
        <begin position="354"/>
        <end position="388"/>
    </location>
</feature>
<keyword evidence="3 8" id="KW-0479">Metal-binding</keyword>
<dbReference type="NCBIfam" id="NF003454">
    <property type="entry name" value="PRK05035.1"/>
    <property type="match status" value="1"/>
</dbReference>
<dbReference type="InterPro" id="IPR019554">
    <property type="entry name" value="Soluble_ligand-bd"/>
</dbReference>
<feature type="binding site" evidence="8">
    <location>
        <position position="369"/>
    </location>
    <ligand>
        <name>[4Fe-4S] cluster</name>
        <dbReference type="ChEBI" id="CHEBI:49883"/>
        <label>1</label>
    </ligand>
</feature>
<dbReference type="GO" id="GO:0022900">
    <property type="term" value="P:electron transport chain"/>
    <property type="evidence" value="ECO:0007669"/>
    <property type="project" value="UniProtKB-UniRule"/>
</dbReference>
<keyword evidence="4 8" id="KW-0677">Repeat</keyword>
<dbReference type="GO" id="GO:0046872">
    <property type="term" value="F:metal ion binding"/>
    <property type="evidence" value="ECO:0007669"/>
    <property type="project" value="UniProtKB-KW"/>
</dbReference>
<evidence type="ECO:0000256" key="8">
    <source>
        <dbReference type="HAMAP-Rule" id="MF_00461"/>
    </source>
</evidence>
<comment type="cofactor">
    <cofactor evidence="8">
        <name>[4Fe-4S] cluster</name>
        <dbReference type="ChEBI" id="CHEBI:49883"/>
    </cofactor>
    <text evidence="8">Binds 2 [4Fe-4S] clusters per subunit.</text>
</comment>
<dbReference type="Pfam" id="PF13375">
    <property type="entry name" value="RnfC_N"/>
    <property type="match status" value="1"/>
</dbReference>
<dbReference type="PROSITE" id="PS51379">
    <property type="entry name" value="4FE4S_FER_2"/>
    <property type="match status" value="2"/>
</dbReference>
<keyword evidence="8" id="KW-0472">Membrane</keyword>
<dbReference type="Gene3D" id="3.40.50.11540">
    <property type="entry name" value="NADH-ubiquinone oxidoreductase 51kDa subunit"/>
    <property type="match status" value="1"/>
</dbReference>
<gene>
    <name evidence="10" type="primary">rsxC</name>
    <name evidence="8" type="synonym">rnfC</name>
    <name evidence="10" type="ORF">VLK81_05410</name>
</gene>
<dbReference type="InterPro" id="IPR010208">
    <property type="entry name" value="Ion_transpt_RnfC/RsxC"/>
</dbReference>
<dbReference type="NCBIfam" id="TIGR01945">
    <property type="entry name" value="rnfC"/>
    <property type="match status" value="1"/>
</dbReference>
<feature type="binding site" evidence="8">
    <location>
        <position position="372"/>
    </location>
    <ligand>
        <name>[4Fe-4S] cluster</name>
        <dbReference type="ChEBI" id="CHEBI:49883"/>
        <label>1</label>
    </ligand>
</feature>
<comment type="caution">
    <text evidence="10">The sequence shown here is derived from an EMBL/GenBank/DDBJ whole genome shotgun (WGS) entry which is preliminary data.</text>
</comment>
<dbReference type="PROSITE" id="PS00198">
    <property type="entry name" value="4FE4S_FER_1"/>
    <property type="match status" value="2"/>
</dbReference>
<dbReference type="Pfam" id="PF10531">
    <property type="entry name" value="SLBB"/>
    <property type="match status" value="1"/>
</dbReference>